<dbReference type="GO" id="GO:0006281">
    <property type="term" value="P:DNA repair"/>
    <property type="evidence" value="ECO:0007669"/>
    <property type="project" value="UniProtKB-ARBA"/>
</dbReference>
<evidence type="ECO:0000256" key="3">
    <source>
        <dbReference type="ARBA" id="ARBA00022801"/>
    </source>
</evidence>
<dbReference type="PANTHER" id="PTHR47526:SF3">
    <property type="entry name" value="PHD-TYPE DOMAIN-CONTAINING PROTEIN"/>
    <property type="match status" value="1"/>
</dbReference>
<accession>A0A2B4RIY1</accession>
<proteinExistence type="inferred from homology"/>
<evidence type="ECO:0000313" key="7">
    <source>
        <dbReference type="Proteomes" id="UP000225706"/>
    </source>
</evidence>
<evidence type="ECO:0000256" key="2">
    <source>
        <dbReference type="ARBA" id="ARBA00022670"/>
    </source>
</evidence>
<dbReference type="Pfam" id="PF02902">
    <property type="entry name" value="Peptidase_C48"/>
    <property type="match status" value="1"/>
</dbReference>
<sequence length="779" mass="88179">MLEGKVRKRYLDKIETIGIDPVLIEGKHYELDCLPPVESTNLLYYLVLETSFYTQQQFKAFRSLEAYNQMVSGFITSVHGHIISNKFVVLAMVKHSQRMNDPLINIWIITEKDGAINCAHCLGCKAGLSESCSHIAGVLFYLEAWTKVNGRLSCTQMQCTWILPNCANEVEYAMARDINFKSAKKMKAYLDANIDRPSEMLETTTNQKEKITTKSQVLAPSEPEIDTVFCVLSKCQTKAVLLSLISPYADSYVLPSRNIPAVMSLFDKKYLDLLYNDLVKVCQSIQIDITKEQIERVQIDTRNQAKGNSFFRHRAGRIGASQSKAAASTNPSLPSQSLIQNICYPELNKVTTKAVSHGCKHEAGAIHAYEQPMKTKHINYKIEKCGLFINDDHPWMHATPDFLCYCDCCGQGCGEIRCPLCIENFDFDTYVTHPSTCLKKNSNNQFELIKTHQYYYQVQQQLFTTKLKYCDFVVCAVGKNDQLTLVGQRLSPDIDHWNVVLPKLHKIWRIGVLPEVLGRWYTKRRNIDINNVAQTDAVCYCRQDTKELEDIMVCSNPDCAISQFYRSCLGINKTSKTWYCPNCRTLPQFKRGGKKQSVNDEALKFEYLCVCKAAPNIKDKLVSGWLDCVIIPEAHILLRKISNGKQGFQRPTLGPVKQFEIMTRPFIQIVHINNNHWVCMTSVGSLTGYVNLLNSLSSPVTQEMLDLAKNLAGPMFKGITLVPVQQQQNGSDCSVFSIAFATSLVYGQNPANATYDIPRMRTHLLNCIKGGYMHLFPTT</sequence>
<comment type="similarity">
    <text evidence="1">Belongs to the peptidase C48 family.</text>
</comment>
<keyword evidence="7" id="KW-1185">Reference proteome</keyword>
<dbReference type="OrthoDB" id="5978840at2759"/>
<feature type="domain" description="YqaJ viral recombinase" evidence="5">
    <location>
        <begin position="310"/>
        <end position="466"/>
    </location>
</feature>
<evidence type="ECO:0008006" key="8">
    <source>
        <dbReference type="Google" id="ProtNLM"/>
    </source>
</evidence>
<dbReference type="Proteomes" id="UP000225706">
    <property type="component" value="Unassembled WGS sequence"/>
</dbReference>
<dbReference type="InterPro" id="IPR019080">
    <property type="entry name" value="YqaJ_viral_recombinase"/>
</dbReference>
<keyword evidence="2" id="KW-0645">Protease</keyword>
<dbReference type="SUPFAM" id="SSF52980">
    <property type="entry name" value="Restriction endonuclease-like"/>
    <property type="match status" value="1"/>
</dbReference>
<evidence type="ECO:0000313" key="6">
    <source>
        <dbReference type="EMBL" id="PFX17146.1"/>
    </source>
</evidence>
<dbReference type="AlphaFoldDB" id="A0A2B4RIY1"/>
<dbReference type="Gene3D" id="3.40.395.10">
    <property type="entry name" value="Adenoviral Proteinase, Chain A"/>
    <property type="match status" value="1"/>
</dbReference>
<organism evidence="6 7">
    <name type="scientific">Stylophora pistillata</name>
    <name type="common">Smooth cauliflower coral</name>
    <dbReference type="NCBI Taxonomy" id="50429"/>
    <lineage>
        <taxon>Eukaryota</taxon>
        <taxon>Metazoa</taxon>
        <taxon>Cnidaria</taxon>
        <taxon>Anthozoa</taxon>
        <taxon>Hexacorallia</taxon>
        <taxon>Scleractinia</taxon>
        <taxon>Astrocoeniina</taxon>
        <taxon>Pocilloporidae</taxon>
        <taxon>Stylophora</taxon>
    </lineage>
</organism>
<gene>
    <name evidence="6" type="ORF">AWC38_SpisGene18550</name>
</gene>
<dbReference type="SUPFAM" id="SSF57903">
    <property type="entry name" value="FYVE/PHD zinc finger"/>
    <property type="match status" value="1"/>
</dbReference>
<comment type="caution">
    <text evidence="6">The sequence shown here is derived from an EMBL/GenBank/DDBJ whole genome shotgun (WGS) entry which is preliminary data.</text>
</comment>
<protein>
    <recommendedName>
        <fullName evidence="8">Ubiquitin-like protease family profile domain-containing protein</fullName>
    </recommendedName>
</protein>
<dbReference type="GO" id="GO:0006508">
    <property type="term" value="P:proteolysis"/>
    <property type="evidence" value="ECO:0007669"/>
    <property type="project" value="UniProtKB-KW"/>
</dbReference>
<dbReference type="Pfam" id="PF09588">
    <property type="entry name" value="YqaJ"/>
    <property type="match status" value="1"/>
</dbReference>
<feature type="domain" description="Ubiquitin-like protease family profile" evidence="4">
    <location>
        <begin position="669"/>
        <end position="762"/>
    </location>
</feature>
<dbReference type="InterPro" id="IPR011604">
    <property type="entry name" value="PDDEXK-like_dom_sf"/>
</dbReference>
<evidence type="ECO:0000256" key="1">
    <source>
        <dbReference type="ARBA" id="ARBA00005234"/>
    </source>
</evidence>
<dbReference type="InterPro" id="IPR011011">
    <property type="entry name" value="Znf_FYVE_PHD"/>
</dbReference>
<dbReference type="InterPro" id="IPR013083">
    <property type="entry name" value="Znf_RING/FYVE/PHD"/>
</dbReference>
<dbReference type="CDD" id="cd22343">
    <property type="entry name" value="PDDEXK_lambda_exonuclease-like"/>
    <property type="match status" value="1"/>
</dbReference>
<dbReference type="PANTHER" id="PTHR47526">
    <property type="entry name" value="ATP-DEPENDENT DNA HELICASE"/>
    <property type="match status" value="1"/>
</dbReference>
<dbReference type="EMBL" id="LSMT01000494">
    <property type="protein sequence ID" value="PFX17146.1"/>
    <property type="molecule type" value="Genomic_DNA"/>
</dbReference>
<dbReference type="GO" id="GO:0008234">
    <property type="term" value="F:cysteine-type peptidase activity"/>
    <property type="evidence" value="ECO:0007669"/>
    <property type="project" value="InterPro"/>
</dbReference>
<dbReference type="SUPFAM" id="SSF54001">
    <property type="entry name" value="Cysteine proteinases"/>
    <property type="match status" value="1"/>
</dbReference>
<dbReference type="Gene3D" id="3.30.40.10">
    <property type="entry name" value="Zinc/RING finger domain, C3HC4 (zinc finger)"/>
    <property type="match status" value="1"/>
</dbReference>
<dbReference type="InterPro" id="IPR003653">
    <property type="entry name" value="Peptidase_C48_C"/>
</dbReference>
<keyword evidence="3" id="KW-0378">Hydrolase</keyword>
<name>A0A2B4RIY1_STYPI</name>
<evidence type="ECO:0000259" key="5">
    <source>
        <dbReference type="Pfam" id="PF09588"/>
    </source>
</evidence>
<dbReference type="Gene3D" id="3.90.320.10">
    <property type="match status" value="1"/>
</dbReference>
<reference evidence="7" key="1">
    <citation type="journal article" date="2017" name="bioRxiv">
        <title>Comparative analysis of the genomes of Stylophora pistillata and Acropora digitifera provides evidence for extensive differences between species of corals.</title>
        <authorList>
            <person name="Voolstra C.R."/>
            <person name="Li Y."/>
            <person name="Liew Y.J."/>
            <person name="Baumgarten S."/>
            <person name="Zoccola D."/>
            <person name="Flot J.-F."/>
            <person name="Tambutte S."/>
            <person name="Allemand D."/>
            <person name="Aranda M."/>
        </authorList>
    </citation>
    <scope>NUCLEOTIDE SEQUENCE [LARGE SCALE GENOMIC DNA]</scope>
</reference>
<evidence type="ECO:0000259" key="4">
    <source>
        <dbReference type="Pfam" id="PF02902"/>
    </source>
</evidence>
<dbReference type="InterPro" id="IPR038765">
    <property type="entry name" value="Papain-like_cys_pep_sf"/>
</dbReference>
<dbReference type="InterPro" id="IPR011335">
    <property type="entry name" value="Restrct_endonuc-II-like"/>
</dbReference>